<sequence>MGKSVPKGIKSKANIILKEMPEAFSENFENNKLKVKELKLPFSKWTTNVMAGFMTRHHKKIRKAEAKKEEARKKTEMVMKEHPDMKKSHAHKEKAEAVKE</sequence>
<comment type="caution">
    <text evidence="6">The sequence shown here is derived from an EMBL/GenBank/DDBJ whole genome shotgun (WGS) entry which is preliminary data.</text>
</comment>
<dbReference type="AlphaFoldDB" id="A0A8T4C6J3"/>
<evidence type="ECO:0000256" key="5">
    <source>
        <dbReference type="SAM" id="MobiDB-lite"/>
    </source>
</evidence>
<dbReference type="GO" id="GO:1990904">
    <property type="term" value="C:ribonucleoprotein complex"/>
    <property type="evidence" value="ECO:0007669"/>
    <property type="project" value="UniProtKB-KW"/>
</dbReference>
<dbReference type="EMBL" id="VGJJ01000007">
    <property type="protein sequence ID" value="MBM3282021.1"/>
    <property type="molecule type" value="Genomic_DNA"/>
</dbReference>
<dbReference type="InterPro" id="IPR001210">
    <property type="entry name" value="Ribosomal_eS17"/>
</dbReference>
<gene>
    <name evidence="6" type="ORF">FJY86_01615</name>
</gene>
<dbReference type="Gene3D" id="1.10.60.20">
    <property type="entry name" value="Ribosomal protein S17e-like"/>
    <property type="match status" value="1"/>
</dbReference>
<comment type="similarity">
    <text evidence="1">Belongs to the eukaryotic ribosomal protein eS17 family.</text>
</comment>
<name>A0A8T4C6J3_9ARCH</name>
<protein>
    <recommendedName>
        <fullName evidence="4">30S ribosomal protein S17e</fullName>
    </recommendedName>
</protein>
<evidence type="ECO:0000256" key="4">
    <source>
        <dbReference type="ARBA" id="ARBA00035394"/>
    </source>
</evidence>
<dbReference type="Proteomes" id="UP000774699">
    <property type="component" value="Unassembled WGS sequence"/>
</dbReference>
<feature type="region of interest" description="Disordered" evidence="5">
    <location>
        <begin position="58"/>
        <end position="100"/>
    </location>
</feature>
<accession>A0A8T4C6J3</accession>
<dbReference type="GO" id="GO:0006412">
    <property type="term" value="P:translation"/>
    <property type="evidence" value="ECO:0007669"/>
    <property type="project" value="InterPro"/>
</dbReference>
<dbReference type="SUPFAM" id="SSF116820">
    <property type="entry name" value="Rps17e-like"/>
    <property type="match status" value="1"/>
</dbReference>
<proteinExistence type="inferred from homology"/>
<dbReference type="GO" id="GO:0003735">
    <property type="term" value="F:structural constituent of ribosome"/>
    <property type="evidence" value="ECO:0007669"/>
    <property type="project" value="InterPro"/>
</dbReference>
<dbReference type="GO" id="GO:0005840">
    <property type="term" value="C:ribosome"/>
    <property type="evidence" value="ECO:0007669"/>
    <property type="project" value="UniProtKB-KW"/>
</dbReference>
<reference evidence="6" key="1">
    <citation type="submission" date="2019-03" db="EMBL/GenBank/DDBJ databases">
        <title>Lake Tanganyika Metagenome-Assembled Genomes (MAGs).</title>
        <authorList>
            <person name="Tran P."/>
        </authorList>
    </citation>
    <scope>NUCLEOTIDE SEQUENCE</scope>
    <source>
        <strain evidence="6">M_DeepCast_50m_m2_156</strain>
    </source>
</reference>
<dbReference type="InterPro" id="IPR036401">
    <property type="entry name" value="Ribosomal_eS17_sf"/>
</dbReference>
<dbReference type="Pfam" id="PF00833">
    <property type="entry name" value="Ribosomal_S17e"/>
    <property type="match status" value="1"/>
</dbReference>
<feature type="compositionally biased region" description="Basic and acidic residues" evidence="5">
    <location>
        <begin position="63"/>
        <end position="100"/>
    </location>
</feature>
<evidence type="ECO:0000256" key="3">
    <source>
        <dbReference type="ARBA" id="ARBA00023274"/>
    </source>
</evidence>
<organism evidence="6 7">
    <name type="scientific">Candidatus Iainarchaeum sp</name>
    <dbReference type="NCBI Taxonomy" id="3101447"/>
    <lineage>
        <taxon>Archaea</taxon>
        <taxon>Candidatus Iainarchaeota</taxon>
        <taxon>Candidatus Iainarchaeia</taxon>
        <taxon>Candidatus Iainarchaeales</taxon>
        <taxon>Candidatus Iainarchaeaceae</taxon>
        <taxon>Candidatus Iainarchaeum</taxon>
    </lineage>
</organism>
<keyword evidence="2 6" id="KW-0689">Ribosomal protein</keyword>
<evidence type="ECO:0000256" key="2">
    <source>
        <dbReference type="ARBA" id="ARBA00022980"/>
    </source>
</evidence>
<keyword evidence="3" id="KW-0687">Ribonucleoprotein</keyword>
<evidence type="ECO:0000313" key="7">
    <source>
        <dbReference type="Proteomes" id="UP000774699"/>
    </source>
</evidence>
<evidence type="ECO:0000313" key="6">
    <source>
        <dbReference type="EMBL" id="MBM3282021.1"/>
    </source>
</evidence>
<evidence type="ECO:0000256" key="1">
    <source>
        <dbReference type="ARBA" id="ARBA00010444"/>
    </source>
</evidence>